<feature type="non-terminal residue" evidence="4">
    <location>
        <position position="1"/>
    </location>
</feature>
<dbReference type="EMBL" id="VJMH01007325">
    <property type="protein sequence ID" value="KAF0684070.1"/>
    <property type="molecule type" value="Genomic_DNA"/>
</dbReference>
<evidence type="ECO:0000256" key="2">
    <source>
        <dbReference type="ARBA" id="ARBA00023002"/>
    </source>
</evidence>
<dbReference type="PANTHER" id="PTHR43747">
    <property type="entry name" value="FAD-BINDING PROTEIN"/>
    <property type="match status" value="1"/>
</dbReference>
<dbReference type="InterPro" id="IPR036188">
    <property type="entry name" value="FAD/NAD-bd_sf"/>
</dbReference>
<dbReference type="Gene3D" id="3.50.50.60">
    <property type="entry name" value="FAD/NAD(P)-binding domain"/>
    <property type="match status" value="1"/>
</dbReference>
<keyword evidence="2" id="KW-0560">Oxidoreductase</keyword>
<keyword evidence="3" id="KW-0503">Monooxygenase</keyword>
<dbReference type="OrthoDB" id="5278911at2759"/>
<sequence length="624" mass="69513">DNFLNLFKKKGPRHYFSELKRQHPSWTDTELLNANNVAPWSPKADVAVAGGGILGLCYAIQLKKSDPTLDIAVFEKSMTPAHKIGESTLAIFTRFMTSHGMPVEYLLRIFGVKDGLDFLHIDPNGNGVTAQDVGTVDLSFQLDRRVSELFLTIWAQRLGVRVYHGTGVDFDVTSATIDAIRLDGAAAPGDKVHADVVCDASGFARRLTSKVAPKQSLDGNKWNTEAYWAYFTENMDAPLDKRLDHFDYIATKHLCFPEGWGWFIRLMSWQQTPTLQLMDMLSHFVDLALAGTLADDMPTANELCVEFGASYEWIVSIGWVLRDDSDLAQVKGRSTEAKFLAVQKKYPILDTLLTTRFKLLPNYYAPNTTYFGRKQLAFVSPVVAGPGWFAIGNSAGFTNPLISPGINAGLVSVLRAAALTLESLQRGSLIYPLGHASHKDSPAERYQQYVTTVMFPRLGLLNQVWYNAFRDPRLFECVLTCYWVLGLGDGTIYSHTITDGDYSWLLGMGEPALFEFFTTTLPMIQGPCDGLPVADAVVARVQALCRDKLDAVAHVCPVPWSSILRCFDDKLVRVPGKRDRTERITDISLVKCSGCTKWRLMRLARCYYCGTKEEDTLVRPLAAP</sequence>
<accession>A0A6A4XMH2</accession>
<dbReference type="SUPFAM" id="SSF51905">
    <property type="entry name" value="FAD/NAD(P)-binding domain"/>
    <property type="match status" value="1"/>
</dbReference>
<dbReference type="GO" id="GO:0004497">
    <property type="term" value="F:monooxygenase activity"/>
    <property type="evidence" value="ECO:0007669"/>
    <property type="project" value="UniProtKB-KW"/>
</dbReference>
<dbReference type="InterPro" id="IPR006905">
    <property type="entry name" value="Flavin_halogenase"/>
</dbReference>
<dbReference type="PANTHER" id="PTHR43747:SF5">
    <property type="entry name" value="FAD-BINDING DOMAIN-CONTAINING PROTEIN"/>
    <property type="match status" value="1"/>
</dbReference>
<name>A0A6A4XMH2_9STRA</name>
<dbReference type="InterPro" id="IPR050816">
    <property type="entry name" value="Flavin-dep_Halogenase_NPB"/>
</dbReference>
<comment type="similarity">
    <text evidence="1">Belongs to the flavin-dependent halogenase family.</text>
</comment>
<evidence type="ECO:0000313" key="4">
    <source>
        <dbReference type="EMBL" id="KAF0684070.1"/>
    </source>
</evidence>
<dbReference type="Pfam" id="PF04820">
    <property type="entry name" value="Trp_halogenase"/>
    <property type="match status" value="1"/>
</dbReference>
<evidence type="ECO:0000256" key="1">
    <source>
        <dbReference type="ARBA" id="ARBA00005706"/>
    </source>
</evidence>
<dbReference type="AlphaFoldDB" id="A0A6A4XMH2"/>
<proteinExistence type="inferred from homology"/>
<evidence type="ECO:0000256" key="3">
    <source>
        <dbReference type="ARBA" id="ARBA00023033"/>
    </source>
</evidence>
<reference evidence="4" key="1">
    <citation type="submission" date="2019-06" db="EMBL/GenBank/DDBJ databases">
        <title>Genomics analysis of Aphanomyces spp. identifies a new class of oomycete effector associated with host adaptation.</title>
        <authorList>
            <person name="Gaulin E."/>
        </authorList>
    </citation>
    <scope>NUCLEOTIDE SEQUENCE</scope>
    <source>
        <strain evidence="4">CBS 578.67</strain>
    </source>
</reference>
<comment type="caution">
    <text evidence="4">The sequence shown here is derived from an EMBL/GenBank/DDBJ whole genome shotgun (WGS) entry which is preliminary data.</text>
</comment>
<protein>
    <submittedName>
        <fullName evidence="4">Uncharacterized protein</fullName>
    </submittedName>
</protein>
<gene>
    <name evidence="4" type="ORF">As57867_023843</name>
</gene>
<organism evidence="4">
    <name type="scientific">Aphanomyces stellatus</name>
    <dbReference type="NCBI Taxonomy" id="120398"/>
    <lineage>
        <taxon>Eukaryota</taxon>
        <taxon>Sar</taxon>
        <taxon>Stramenopiles</taxon>
        <taxon>Oomycota</taxon>
        <taxon>Saprolegniomycetes</taxon>
        <taxon>Saprolegniales</taxon>
        <taxon>Verrucalvaceae</taxon>
        <taxon>Aphanomyces</taxon>
    </lineage>
</organism>